<dbReference type="Gene3D" id="2.40.50.140">
    <property type="entry name" value="Nucleic acid-binding proteins"/>
    <property type="match status" value="1"/>
</dbReference>
<name>A0A1Y5Y6V3_KIBAR</name>
<keyword evidence="3 5" id="KW-1133">Transmembrane helix</keyword>
<keyword evidence="7" id="KW-0645">Protease</keyword>
<evidence type="ECO:0000313" key="8">
    <source>
        <dbReference type="Proteomes" id="UP000192674"/>
    </source>
</evidence>
<dbReference type="OrthoDB" id="9792945at2"/>
<keyword evidence="2 5" id="KW-0812">Transmembrane</keyword>
<reference evidence="7 8" key="1">
    <citation type="submission" date="2017-04" db="EMBL/GenBank/DDBJ databases">
        <authorList>
            <person name="Afonso C.L."/>
            <person name="Miller P.J."/>
            <person name="Scott M.A."/>
            <person name="Spackman E."/>
            <person name="Goraichik I."/>
            <person name="Dimitrov K.M."/>
            <person name="Suarez D.L."/>
            <person name="Swayne D.E."/>
        </authorList>
    </citation>
    <scope>NUCLEOTIDE SEQUENCE [LARGE SCALE GENOMIC DNA]</scope>
    <source>
        <strain evidence="7 8">DSM 43828</strain>
    </source>
</reference>
<dbReference type="GO" id="GO:0005886">
    <property type="term" value="C:plasma membrane"/>
    <property type="evidence" value="ECO:0007669"/>
    <property type="project" value="TreeGrafter"/>
</dbReference>
<dbReference type="RefSeq" id="WP_084433420.1">
    <property type="nucleotide sequence ID" value="NZ_FWXV01000011.1"/>
</dbReference>
<gene>
    <name evidence="7" type="ORF">SAMN05661093_09129</name>
</gene>
<dbReference type="Pfam" id="PF01957">
    <property type="entry name" value="NfeD"/>
    <property type="match status" value="1"/>
</dbReference>
<dbReference type="InterPro" id="IPR052165">
    <property type="entry name" value="Membrane_assoc_protease"/>
</dbReference>
<dbReference type="InterPro" id="IPR012340">
    <property type="entry name" value="NA-bd_OB-fold"/>
</dbReference>
<sequence length="142" mass="15227">MDEWVIWLIFAVVLVVAEIFTLTAALGVLGAAALVTAVSAAFLPLPFQLIVFTAAATAGVILIRPIALRHMHRPQLERFGVDALVGKPAYVLEEVTGLGGRVRIGGEEWTARAYDETLVIPKGTVVDVMEISGSTALVYPRE</sequence>
<evidence type="ECO:0000256" key="1">
    <source>
        <dbReference type="ARBA" id="ARBA00004141"/>
    </source>
</evidence>
<dbReference type="EMBL" id="FWXV01000011">
    <property type="protein sequence ID" value="SMD25443.1"/>
    <property type="molecule type" value="Genomic_DNA"/>
</dbReference>
<evidence type="ECO:0000256" key="2">
    <source>
        <dbReference type="ARBA" id="ARBA00022692"/>
    </source>
</evidence>
<feature type="domain" description="NfeD-like C-terminal" evidence="6">
    <location>
        <begin position="81"/>
        <end position="140"/>
    </location>
</feature>
<dbReference type="PANTHER" id="PTHR33507:SF3">
    <property type="entry name" value="INNER MEMBRANE PROTEIN YBBJ"/>
    <property type="match status" value="1"/>
</dbReference>
<evidence type="ECO:0000256" key="5">
    <source>
        <dbReference type="SAM" id="Phobius"/>
    </source>
</evidence>
<keyword evidence="4 5" id="KW-0472">Membrane</keyword>
<organism evidence="7 8">
    <name type="scientific">Kibdelosporangium aridum</name>
    <dbReference type="NCBI Taxonomy" id="2030"/>
    <lineage>
        <taxon>Bacteria</taxon>
        <taxon>Bacillati</taxon>
        <taxon>Actinomycetota</taxon>
        <taxon>Actinomycetes</taxon>
        <taxon>Pseudonocardiales</taxon>
        <taxon>Pseudonocardiaceae</taxon>
        <taxon>Kibdelosporangium</taxon>
    </lineage>
</organism>
<dbReference type="Proteomes" id="UP000192674">
    <property type="component" value="Unassembled WGS sequence"/>
</dbReference>
<proteinExistence type="predicted"/>
<keyword evidence="7" id="KW-0378">Hydrolase</keyword>
<comment type="subcellular location">
    <subcellularLocation>
        <location evidence="1">Membrane</location>
        <topology evidence="1">Multi-pass membrane protein</topology>
    </subcellularLocation>
</comment>
<dbReference type="GO" id="GO:0008233">
    <property type="term" value="F:peptidase activity"/>
    <property type="evidence" value="ECO:0007669"/>
    <property type="project" value="UniProtKB-KW"/>
</dbReference>
<feature type="transmembrane region" description="Helical" evidence="5">
    <location>
        <begin position="7"/>
        <end position="35"/>
    </location>
</feature>
<keyword evidence="8" id="KW-1185">Reference proteome</keyword>
<evidence type="ECO:0000256" key="3">
    <source>
        <dbReference type="ARBA" id="ARBA00022989"/>
    </source>
</evidence>
<dbReference type="InterPro" id="IPR002810">
    <property type="entry name" value="NfeD-like_C"/>
</dbReference>
<dbReference type="PANTHER" id="PTHR33507">
    <property type="entry name" value="INNER MEMBRANE PROTEIN YBBJ"/>
    <property type="match status" value="1"/>
</dbReference>
<protein>
    <submittedName>
        <fullName evidence="7">Membrane protein implicated in regulation of membrane protease activity</fullName>
    </submittedName>
</protein>
<evidence type="ECO:0000256" key="4">
    <source>
        <dbReference type="ARBA" id="ARBA00023136"/>
    </source>
</evidence>
<accession>A0A1Y5Y6V3</accession>
<evidence type="ECO:0000259" key="6">
    <source>
        <dbReference type="Pfam" id="PF01957"/>
    </source>
</evidence>
<evidence type="ECO:0000313" key="7">
    <source>
        <dbReference type="EMBL" id="SMD25443.1"/>
    </source>
</evidence>
<dbReference type="AlphaFoldDB" id="A0A1Y5Y6V3"/>
<feature type="transmembrane region" description="Helical" evidence="5">
    <location>
        <begin position="41"/>
        <end position="63"/>
    </location>
</feature>
<dbReference type="GO" id="GO:0006508">
    <property type="term" value="P:proteolysis"/>
    <property type="evidence" value="ECO:0007669"/>
    <property type="project" value="UniProtKB-KW"/>
</dbReference>
<dbReference type="SUPFAM" id="SSF141322">
    <property type="entry name" value="NfeD domain-like"/>
    <property type="match status" value="1"/>
</dbReference>